<feature type="compositionally biased region" description="Polar residues" evidence="1">
    <location>
        <begin position="270"/>
        <end position="281"/>
    </location>
</feature>
<feature type="region of interest" description="Disordered" evidence="1">
    <location>
        <begin position="117"/>
        <end position="251"/>
    </location>
</feature>
<feature type="compositionally biased region" description="Polar residues" evidence="1">
    <location>
        <begin position="424"/>
        <end position="438"/>
    </location>
</feature>
<evidence type="ECO:0000313" key="4">
    <source>
        <dbReference type="Proteomes" id="UP000184330"/>
    </source>
</evidence>
<dbReference type="STRING" id="576137.A0A1L7WJP2"/>
<evidence type="ECO:0000256" key="1">
    <source>
        <dbReference type="SAM" id="MobiDB-lite"/>
    </source>
</evidence>
<organism evidence="3 4">
    <name type="scientific">Phialocephala subalpina</name>
    <dbReference type="NCBI Taxonomy" id="576137"/>
    <lineage>
        <taxon>Eukaryota</taxon>
        <taxon>Fungi</taxon>
        <taxon>Dikarya</taxon>
        <taxon>Ascomycota</taxon>
        <taxon>Pezizomycotina</taxon>
        <taxon>Leotiomycetes</taxon>
        <taxon>Helotiales</taxon>
        <taxon>Mollisiaceae</taxon>
        <taxon>Phialocephala</taxon>
        <taxon>Phialocephala fortinii species complex</taxon>
    </lineage>
</organism>
<dbReference type="OrthoDB" id="3514033at2759"/>
<feature type="domain" description="Stc1" evidence="2">
    <location>
        <begin position="21"/>
        <end position="104"/>
    </location>
</feature>
<protein>
    <recommendedName>
        <fullName evidence="2">Stc1 domain-containing protein</fullName>
    </recommendedName>
</protein>
<dbReference type="AlphaFoldDB" id="A0A1L7WJP2"/>
<name>A0A1L7WJP2_9HELO</name>
<dbReference type="EMBL" id="FJOG01000003">
    <property type="protein sequence ID" value="CZR52995.1"/>
    <property type="molecule type" value="Genomic_DNA"/>
</dbReference>
<gene>
    <name evidence="3" type="ORF">PAC_02873</name>
</gene>
<feature type="compositionally biased region" description="Polar residues" evidence="1">
    <location>
        <begin position="179"/>
        <end position="189"/>
    </location>
</feature>
<keyword evidence="4" id="KW-1185">Reference proteome</keyword>
<accession>A0A1L7WJP2</accession>
<dbReference type="InterPro" id="IPR024630">
    <property type="entry name" value="Stc1"/>
</dbReference>
<evidence type="ECO:0000313" key="3">
    <source>
        <dbReference type="EMBL" id="CZR52995.1"/>
    </source>
</evidence>
<sequence length="455" mass="48052">MGFTEITSEKRKNIQLLSRYQCRTCKKWKDATSFANKETNGYKSKIAMGHKVNGTTAQLRCRVCAGAQLHERQCEGPCHTWKPLEQYSKSSRMAGGSGWCQSCMLWKDACENGIPGAAPPTGDLAPDEDVRPSANHSRGGNDIGYQSDPEAGGDSDDDYPTSTASAWGATWNEPAAATPVQQSAPSSTMARPFAQPSTIVGPSGPSSVASRPSAPSSTVVRPQAPLANASRPSAPTSTVARPSAVTSAVTPATSLGDNITASTAAMSQMSIGSGPWSSQNVRPGAAHPLNNTSILPPHLRARPSGPNPTSFAPRQVSDSRTVSSVSNPYEGSRTEATSQPGWGAVDARRRAPGPAPVPQTYTGWDVNGVAHIQQRFLSSGTPSETGSTVTTTTNSPAMQSPPPPPATARNSNWAKPAGSRNYHRQIQYNPLEHQTNPQCKVVDDSSDDDDDVDNM</sequence>
<evidence type="ECO:0000259" key="2">
    <source>
        <dbReference type="Pfam" id="PF12898"/>
    </source>
</evidence>
<feature type="compositionally biased region" description="Polar residues" evidence="1">
    <location>
        <begin position="230"/>
        <end position="251"/>
    </location>
</feature>
<feature type="region of interest" description="Disordered" evidence="1">
    <location>
        <begin position="377"/>
        <end position="455"/>
    </location>
</feature>
<feature type="compositionally biased region" description="Acidic residues" evidence="1">
    <location>
        <begin position="444"/>
        <end position="455"/>
    </location>
</feature>
<dbReference type="Pfam" id="PF12898">
    <property type="entry name" value="Stc1"/>
    <property type="match status" value="1"/>
</dbReference>
<dbReference type="Proteomes" id="UP000184330">
    <property type="component" value="Unassembled WGS sequence"/>
</dbReference>
<feature type="compositionally biased region" description="Low complexity" evidence="1">
    <location>
        <begin position="200"/>
        <end position="222"/>
    </location>
</feature>
<proteinExistence type="predicted"/>
<feature type="region of interest" description="Disordered" evidence="1">
    <location>
        <begin position="270"/>
        <end position="362"/>
    </location>
</feature>
<reference evidence="3 4" key="1">
    <citation type="submission" date="2016-03" db="EMBL/GenBank/DDBJ databases">
        <authorList>
            <person name="Ploux O."/>
        </authorList>
    </citation>
    <scope>NUCLEOTIDE SEQUENCE [LARGE SCALE GENOMIC DNA]</scope>
    <source>
        <strain evidence="3 4">UAMH 11012</strain>
    </source>
</reference>
<feature type="compositionally biased region" description="Polar residues" evidence="1">
    <location>
        <begin position="307"/>
        <end position="340"/>
    </location>
</feature>
<feature type="compositionally biased region" description="Low complexity" evidence="1">
    <location>
        <begin position="378"/>
        <end position="398"/>
    </location>
</feature>